<feature type="compositionally biased region" description="Polar residues" evidence="1">
    <location>
        <begin position="599"/>
        <end position="619"/>
    </location>
</feature>
<name>A0A8E2AVV3_9APHY</name>
<dbReference type="OrthoDB" id="5419821at2759"/>
<evidence type="ECO:0000256" key="1">
    <source>
        <dbReference type="SAM" id="MobiDB-lite"/>
    </source>
</evidence>
<feature type="compositionally biased region" description="Low complexity" evidence="1">
    <location>
        <begin position="553"/>
        <end position="567"/>
    </location>
</feature>
<feature type="compositionally biased region" description="Basic and acidic residues" evidence="1">
    <location>
        <begin position="675"/>
        <end position="694"/>
    </location>
</feature>
<evidence type="ECO:0000313" key="3">
    <source>
        <dbReference type="EMBL" id="OCH91983.1"/>
    </source>
</evidence>
<feature type="compositionally biased region" description="Low complexity" evidence="1">
    <location>
        <begin position="627"/>
        <end position="636"/>
    </location>
</feature>
<dbReference type="EMBL" id="KV722376">
    <property type="protein sequence ID" value="OCH91983.1"/>
    <property type="molecule type" value="Genomic_DNA"/>
</dbReference>
<dbReference type="AlphaFoldDB" id="A0A8E2AVV3"/>
<protein>
    <recommendedName>
        <fullName evidence="2">GmrSD restriction endonucleases N-terminal domain-containing protein</fullName>
    </recommendedName>
</protein>
<feature type="region of interest" description="Disordered" evidence="1">
    <location>
        <begin position="1"/>
        <end position="33"/>
    </location>
</feature>
<dbReference type="PANTHER" id="PTHR39639:SF1">
    <property type="entry name" value="DUF262 DOMAIN-CONTAINING PROTEIN"/>
    <property type="match status" value="1"/>
</dbReference>
<feature type="compositionally biased region" description="Basic and acidic residues" evidence="1">
    <location>
        <begin position="395"/>
        <end position="406"/>
    </location>
</feature>
<dbReference type="Pfam" id="PF03235">
    <property type="entry name" value="GmrSD_N"/>
    <property type="match status" value="1"/>
</dbReference>
<evidence type="ECO:0000313" key="4">
    <source>
        <dbReference type="Proteomes" id="UP000250043"/>
    </source>
</evidence>
<sequence>MSDDESDLTEIDELDDDDYNPRPSSSRSKAKVKIDSGDSYRVRGALRAPRAASYSAQTLYDQIHSGDIDLEPEYQRDVVWPDSKQIGLIDSLFRNFFIPPVIFAVKYGDDGSEHRVCIDGKQRLTSIWRFMDGLIPYVDAYTNERFLYKESEIKIKAKILPEKYRKIFAAKQIICMEYVDLSHDSEREIFQRVQLGMALTPAEKLQALNGPAAAFTRELLSQYAADLADKLDWDTSRGTGFRGLAVSVYCMIQWPDVLTMPSIGPIQKWLQGRIEPDEGFCEEVHTTYQIFVKLSDDKYFKAFKVSKKLSPIEFAAISLLIYVHKNKLTLAQMAEAIQKMRKDVRATETDIRMNGRVMKPMLQYIRDLNVAKLRADPGQPSAAKAMGGSRKRKVRQDDDSGPVDKKQRTHAAPTKDEARAPTPISTSTKITGAIKPPPTPETNAPVASPSLPVLTTVKTEGSAPTVPPIQVPDRLSAVRAAKERLSSGSPRLPEPSPLRNVVPQLLPHGSMPDRIRSQPNSPMVPQFPGPSQQSPHADLGDSLMSRMGAPSTAAAQHSLQQAQLQQQPHTNGSPQVPPHQSSYAQQQLSIQQTQLQQQPYTNGIQQPANQVSQANGPSQHSSHRTSRSPVTPSSSSRDLGHSLPPRPTLVSPPYVERDQRTVAAAPLRSPQNERAPYRERDRGYDGRREHEMRRASWSANAPRDPDYGPPYRNRDPRDRR</sequence>
<dbReference type="InterPro" id="IPR004919">
    <property type="entry name" value="GmrSD_N"/>
</dbReference>
<accession>A0A8E2AVV3</accession>
<proteinExistence type="predicted"/>
<organism evidence="3 4">
    <name type="scientific">Obba rivulosa</name>
    <dbReference type="NCBI Taxonomy" id="1052685"/>
    <lineage>
        <taxon>Eukaryota</taxon>
        <taxon>Fungi</taxon>
        <taxon>Dikarya</taxon>
        <taxon>Basidiomycota</taxon>
        <taxon>Agaricomycotina</taxon>
        <taxon>Agaricomycetes</taxon>
        <taxon>Polyporales</taxon>
        <taxon>Gelatoporiaceae</taxon>
        <taxon>Obba</taxon>
    </lineage>
</organism>
<feature type="compositionally biased region" description="Low complexity" evidence="1">
    <location>
        <begin position="580"/>
        <end position="598"/>
    </location>
</feature>
<dbReference type="Proteomes" id="UP000250043">
    <property type="component" value="Unassembled WGS sequence"/>
</dbReference>
<reference evidence="3 4" key="1">
    <citation type="submission" date="2016-07" db="EMBL/GenBank/DDBJ databases">
        <title>Draft genome of the white-rot fungus Obba rivulosa 3A-2.</title>
        <authorList>
            <consortium name="DOE Joint Genome Institute"/>
            <person name="Miettinen O."/>
            <person name="Riley R."/>
            <person name="Acob R."/>
            <person name="Barry K."/>
            <person name="Cullen D."/>
            <person name="De Vries R."/>
            <person name="Hainaut M."/>
            <person name="Hatakka A."/>
            <person name="Henrissat B."/>
            <person name="Hilden K."/>
            <person name="Kuo R."/>
            <person name="Labutti K."/>
            <person name="Lipzen A."/>
            <person name="Makela M.R."/>
            <person name="Sandor L."/>
            <person name="Spatafora J.W."/>
            <person name="Grigoriev I.V."/>
            <person name="Hibbett D.S."/>
        </authorList>
    </citation>
    <scope>NUCLEOTIDE SEQUENCE [LARGE SCALE GENOMIC DNA]</scope>
    <source>
        <strain evidence="3 4">3A-2</strain>
    </source>
</reference>
<feature type="compositionally biased region" description="Acidic residues" evidence="1">
    <location>
        <begin position="1"/>
        <end position="18"/>
    </location>
</feature>
<evidence type="ECO:0000259" key="2">
    <source>
        <dbReference type="Pfam" id="PF03235"/>
    </source>
</evidence>
<feature type="domain" description="GmrSD restriction endonucleases N-terminal" evidence="2">
    <location>
        <begin position="58"/>
        <end position="168"/>
    </location>
</feature>
<keyword evidence="4" id="KW-1185">Reference proteome</keyword>
<gene>
    <name evidence="3" type="ORF">OBBRIDRAFT_791735</name>
</gene>
<feature type="compositionally biased region" description="Polar residues" evidence="1">
    <location>
        <begin position="517"/>
        <end position="535"/>
    </location>
</feature>
<feature type="region of interest" description="Disordered" evidence="1">
    <location>
        <begin position="375"/>
        <end position="720"/>
    </location>
</feature>
<dbReference type="PANTHER" id="PTHR39639">
    <property type="entry name" value="CHROMOSOME 16, WHOLE GENOME SHOTGUN SEQUENCE"/>
    <property type="match status" value="1"/>
</dbReference>